<sequence length="161" mass="18811">MEYKNVQDNRYRTSFMRSTEALMDKLTVKEFVAYLEKNAEQGESTCEYVDGTVTDCKTYVLEEECSNPRKEFLVTIDGRLFYWRSLMKKIELIDAEEPEPEQKSSTGSMTTEEKIKVLSGMPDEELLKCFGHYAGKNILEMTEEECESYMLVKTEILERMN</sequence>
<evidence type="ECO:0000313" key="1">
    <source>
        <dbReference type="EMBL" id="CUP04486.1"/>
    </source>
</evidence>
<name>A0A174K244_9FIRM</name>
<dbReference type="AlphaFoldDB" id="A0A174K244"/>
<organism evidence="1 2">
    <name type="scientific">Fusicatenibacter saccharivorans</name>
    <dbReference type="NCBI Taxonomy" id="1150298"/>
    <lineage>
        <taxon>Bacteria</taxon>
        <taxon>Bacillati</taxon>
        <taxon>Bacillota</taxon>
        <taxon>Clostridia</taxon>
        <taxon>Lachnospirales</taxon>
        <taxon>Lachnospiraceae</taxon>
        <taxon>Fusicatenibacter</taxon>
    </lineage>
</organism>
<protein>
    <submittedName>
        <fullName evidence="1">Uncharacterized protein</fullName>
    </submittedName>
</protein>
<accession>A0A174K244</accession>
<proteinExistence type="predicted"/>
<dbReference type="EMBL" id="CZAL01000005">
    <property type="protein sequence ID" value="CUP04486.1"/>
    <property type="molecule type" value="Genomic_DNA"/>
</dbReference>
<dbReference type="Proteomes" id="UP000095709">
    <property type="component" value="Unassembled WGS sequence"/>
</dbReference>
<gene>
    <name evidence="1" type="ORF">ERS852498_01103</name>
</gene>
<evidence type="ECO:0000313" key="2">
    <source>
        <dbReference type="Proteomes" id="UP000095709"/>
    </source>
</evidence>
<dbReference type="RefSeq" id="WP_055265919.1">
    <property type="nucleotide sequence ID" value="NZ_CZAL01000005.1"/>
</dbReference>
<reference evidence="1 2" key="1">
    <citation type="submission" date="2015-09" db="EMBL/GenBank/DDBJ databases">
        <authorList>
            <consortium name="Pathogen Informatics"/>
        </authorList>
    </citation>
    <scope>NUCLEOTIDE SEQUENCE [LARGE SCALE GENOMIC DNA]</scope>
    <source>
        <strain evidence="1 2">2789STDY5834885</strain>
    </source>
</reference>